<dbReference type="InterPro" id="IPR000270">
    <property type="entry name" value="PB1_dom"/>
</dbReference>
<sequence>MEHKPTPTTVKFLYSYGGKILPRATDGVLRYSGGHTRVLTVDPSMSFSELMVKLNELCGSSSITLKCPLPNGNLETLISITSDEDLANIIEEYDRVSLLLSHPLKIRAILSPLKKLSSSPSSSSYATHSSSGSPHSSAESPPYAAGRQFFSPELPQALYPVGGGYGSVKDSWYPRQFGSPRILYLTSVAAPTTTSYAASAIPTTYVVAATTPATYDASTPAPDTYLVAPTMHVAYAAATPAAYAAATVAHATYVITTAAHSTYATSIVPPKTYVVADATAAHTTYVASAPVTYVASVVAPATYAASTIAPSTYAAAAPTTYATSAAAPATNAATNATPATYAATDASPATYATDATAHATSIAMLDNQLLLELFNEMMLMKDSKEAKVVAAVTSSVASDPTTSAADSLPTTSVAPSSVSYLVINLSKTTPAIPSNQQPTAVDAPSSSLGVVGNNSIEERFH</sequence>
<dbReference type="Gramene" id="OIW18323">
    <property type="protein sequence ID" value="OIW18323"/>
    <property type="gene ID" value="TanjilG_31463"/>
</dbReference>
<evidence type="ECO:0000313" key="4">
    <source>
        <dbReference type="Proteomes" id="UP000188354"/>
    </source>
</evidence>
<dbReference type="Pfam" id="PF00564">
    <property type="entry name" value="PB1"/>
    <property type="match status" value="1"/>
</dbReference>
<proteinExistence type="predicted"/>
<keyword evidence="4" id="KW-1185">Reference proteome</keyword>
<gene>
    <name evidence="3" type="ORF">TanjilG_31463</name>
</gene>
<feature type="region of interest" description="Disordered" evidence="1">
    <location>
        <begin position="431"/>
        <end position="454"/>
    </location>
</feature>
<dbReference type="InterPro" id="IPR053198">
    <property type="entry name" value="Gynoecium_Dev_Regulator"/>
</dbReference>
<accession>A0A4P1RUK9</accession>
<evidence type="ECO:0000313" key="3">
    <source>
        <dbReference type="EMBL" id="OIW18323.1"/>
    </source>
</evidence>
<dbReference type="EMBL" id="CM007361">
    <property type="protein sequence ID" value="OIW18323.1"/>
    <property type="molecule type" value="Genomic_DNA"/>
</dbReference>
<name>A0A4P1RUK9_LUPAN</name>
<feature type="region of interest" description="Disordered" evidence="1">
    <location>
        <begin position="115"/>
        <end position="142"/>
    </location>
</feature>
<protein>
    <recommendedName>
        <fullName evidence="2">PB1 domain-containing protein</fullName>
    </recommendedName>
</protein>
<organism evidence="3 4">
    <name type="scientific">Lupinus angustifolius</name>
    <name type="common">Narrow-leaved blue lupine</name>
    <dbReference type="NCBI Taxonomy" id="3871"/>
    <lineage>
        <taxon>Eukaryota</taxon>
        <taxon>Viridiplantae</taxon>
        <taxon>Streptophyta</taxon>
        <taxon>Embryophyta</taxon>
        <taxon>Tracheophyta</taxon>
        <taxon>Spermatophyta</taxon>
        <taxon>Magnoliopsida</taxon>
        <taxon>eudicotyledons</taxon>
        <taxon>Gunneridae</taxon>
        <taxon>Pentapetalae</taxon>
        <taxon>rosids</taxon>
        <taxon>fabids</taxon>
        <taxon>Fabales</taxon>
        <taxon>Fabaceae</taxon>
        <taxon>Papilionoideae</taxon>
        <taxon>50 kb inversion clade</taxon>
        <taxon>genistoids sensu lato</taxon>
        <taxon>core genistoids</taxon>
        <taxon>Genisteae</taxon>
        <taxon>Lupinus</taxon>
    </lineage>
</organism>
<evidence type="ECO:0000256" key="1">
    <source>
        <dbReference type="SAM" id="MobiDB-lite"/>
    </source>
</evidence>
<dbReference type="PANTHER" id="PTHR31066:SF99">
    <property type="entry name" value="PB1 DOMAIN PROTEIN"/>
    <property type="match status" value="1"/>
</dbReference>
<dbReference type="Gene3D" id="3.10.20.90">
    <property type="entry name" value="Phosphatidylinositol 3-kinase Catalytic Subunit, Chain A, domain 1"/>
    <property type="match status" value="1"/>
</dbReference>
<dbReference type="Proteomes" id="UP000188354">
    <property type="component" value="Chromosome LG01"/>
</dbReference>
<dbReference type="AlphaFoldDB" id="A0A4P1RUK9"/>
<evidence type="ECO:0000259" key="2">
    <source>
        <dbReference type="SMART" id="SM00666"/>
    </source>
</evidence>
<dbReference type="CDD" id="cd06410">
    <property type="entry name" value="PB1_UP2"/>
    <property type="match status" value="1"/>
</dbReference>
<feature type="domain" description="PB1" evidence="2">
    <location>
        <begin position="24"/>
        <end position="113"/>
    </location>
</feature>
<dbReference type="SUPFAM" id="SSF54277">
    <property type="entry name" value="CAD &amp; PB1 domains"/>
    <property type="match status" value="1"/>
</dbReference>
<dbReference type="STRING" id="3871.A0A4P1RUK9"/>
<reference evidence="3 4" key="1">
    <citation type="journal article" date="2017" name="Plant Biotechnol. J.">
        <title>A comprehensive draft genome sequence for lupin (Lupinus angustifolius), an emerging health food: insights into plant-microbe interactions and legume evolution.</title>
        <authorList>
            <person name="Hane J.K."/>
            <person name="Ming Y."/>
            <person name="Kamphuis L.G."/>
            <person name="Nelson M.N."/>
            <person name="Garg G."/>
            <person name="Atkins C.A."/>
            <person name="Bayer P.E."/>
            <person name="Bravo A."/>
            <person name="Bringans S."/>
            <person name="Cannon S."/>
            <person name="Edwards D."/>
            <person name="Foley R."/>
            <person name="Gao L.L."/>
            <person name="Harrison M.J."/>
            <person name="Huang W."/>
            <person name="Hurgobin B."/>
            <person name="Li S."/>
            <person name="Liu C.W."/>
            <person name="McGrath A."/>
            <person name="Morahan G."/>
            <person name="Murray J."/>
            <person name="Weller J."/>
            <person name="Jian J."/>
            <person name="Singh K.B."/>
        </authorList>
    </citation>
    <scope>NUCLEOTIDE SEQUENCE [LARGE SCALE GENOMIC DNA]</scope>
    <source>
        <strain evidence="4">cv. Tanjil</strain>
        <tissue evidence="3">Whole plant</tissue>
    </source>
</reference>
<dbReference type="PANTHER" id="PTHR31066">
    <property type="entry name" value="OS05G0427100 PROTEIN-RELATED"/>
    <property type="match status" value="1"/>
</dbReference>
<dbReference type="SMART" id="SM00666">
    <property type="entry name" value="PB1"/>
    <property type="match status" value="1"/>
</dbReference>